<dbReference type="EMBL" id="KZ308530">
    <property type="protein sequence ID" value="KAG8231081.1"/>
    <property type="molecule type" value="Genomic_DNA"/>
</dbReference>
<feature type="domain" description="CW-type" evidence="5">
    <location>
        <begin position="304"/>
        <end position="343"/>
    </location>
</feature>
<feature type="non-terminal residue" evidence="6">
    <location>
        <position position="343"/>
    </location>
</feature>
<reference evidence="6" key="1">
    <citation type="submission" date="2013-04" db="EMBL/GenBank/DDBJ databases">
        <authorList>
            <person name="Qu J."/>
            <person name="Murali S.C."/>
            <person name="Bandaranaike D."/>
            <person name="Bellair M."/>
            <person name="Blankenburg K."/>
            <person name="Chao H."/>
            <person name="Dinh H."/>
            <person name="Doddapaneni H."/>
            <person name="Downs B."/>
            <person name="Dugan-Rocha S."/>
            <person name="Elkadiri S."/>
            <person name="Gnanaolivu R.D."/>
            <person name="Hernandez B."/>
            <person name="Javaid M."/>
            <person name="Jayaseelan J.C."/>
            <person name="Lee S."/>
            <person name="Li M."/>
            <person name="Ming W."/>
            <person name="Munidasa M."/>
            <person name="Muniz J."/>
            <person name="Nguyen L."/>
            <person name="Ongeri F."/>
            <person name="Osuji N."/>
            <person name="Pu L.-L."/>
            <person name="Puazo M."/>
            <person name="Qu C."/>
            <person name="Quiroz J."/>
            <person name="Raj R."/>
            <person name="Weissenberger G."/>
            <person name="Xin Y."/>
            <person name="Zou X."/>
            <person name="Han Y."/>
            <person name="Richards S."/>
            <person name="Worley K."/>
            <person name="Muzny D."/>
            <person name="Gibbs R."/>
        </authorList>
    </citation>
    <scope>NUCLEOTIDE SEQUENCE</scope>
    <source>
        <strain evidence="6">Sampled in the wild</strain>
    </source>
</reference>
<evidence type="ECO:0000259" key="5">
    <source>
        <dbReference type="PROSITE" id="PS51050"/>
    </source>
</evidence>
<feature type="compositionally biased region" description="Basic residues" evidence="4">
    <location>
        <begin position="130"/>
        <end position="141"/>
    </location>
</feature>
<dbReference type="PROSITE" id="PS51050">
    <property type="entry name" value="ZF_CW"/>
    <property type="match status" value="1"/>
</dbReference>
<feature type="compositionally biased region" description="Polar residues" evidence="4">
    <location>
        <begin position="187"/>
        <end position="196"/>
    </location>
</feature>
<feature type="compositionally biased region" description="Basic and acidic residues" evidence="4">
    <location>
        <begin position="153"/>
        <end position="175"/>
    </location>
</feature>
<gene>
    <name evidence="6" type="ORF">J437_LFUL011049</name>
</gene>
<accession>A0A8K0P2F0</accession>
<dbReference type="Proteomes" id="UP000792457">
    <property type="component" value="Unassembled WGS sequence"/>
</dbReference>
<dbReference type="Pfam" id="PF07496">
    <property type="entry name" value="zf-CW"/>
    <property type="match status" value="1"/>
</dbReference>
<evidence type="ECO:0000256" key="3">
    <source>
        <dbReference type="ARBA" id="ARBA00022833"/>
    </source>
</evidence>
<dbReference type="GO" id="GO:0008270">
    <property type="term" value="F:zinc ion binding"/>
    <property type="evidence" value="ECO:0007669"/>
    <property type="project" value="UniProtKB-KW"/>
</dbReference>
<evidence type="ECO:0000256" key="4">
    <source>
        <dbReference type="SAM" id="MobiDB-lite"/>
    </source>
</evidence>
<evidence type="ECO:0000256" key="2">
    <source>
        <dbReference type="ARBA" id="ARBA00022771"/>
    </source>
</evidence>
<dbReference type="Gene3D" id="3.30.40.100">
    <property type="match status" value="1"/>
</dbReference>
<organism evidence="6 7">
    <name type="scientific">Ladona fulva</name>
    <name type="common">Scarce chaser dragonfly</name>
    <name type="synonym">Libellula fulva</name>
    <dbReference type="NCBI Taxonomy" id="123851"/>
    <lineage>
        <taxon>Eukaryota</taxon>
        <taxon>Metazoa</taxon>
        <taxon>Ecdysozoa</taxon>
        <taxon>Arthropoda</taxon>
        <taxon>Hexapoda</taxon>
        <taxon>Insecta</taxon>
        <taxon>Pterygota</taxon>
        <taxon>Palaeoptera</taxon>
        <taxon>Odonata</taxon>
        <taxon>Epiprocta</taxon>
        <taxon>Anisoptera</taxon>
        <taxon>Libelluloidea</taxon>
        <taxon>Libellulidae</taxon>
        <taxon>Ladona</taxon>
    </lineage>
</organism>
<dbReference type="OrthoDB" id="757982at2759"/>
<feature type="compositionally biased region" description="Basic and acidic residues" evidence="4">
    <location>
        <begin position="237"/>
        <end position="246"/>
    </location>
</feature>
<feature type="region of interest" description="Disordered" evidence="4">
    <location>
        <begin position="153"/>
        <end position="246"/>
    </location>
</feature>
<evidence type="ECO:0000313" key="6">
    <source>
        <dbReference type="EMBL" id="KAG8231081.1"/>
    </source>
</evidence>
<dbReference type="AlphaFoldDB" id="A0A8K0P2F0"/>
<dbReference type="InterPro" id="IPR011124">
    <property type="entry name" value="Znf_CW"/>
</dbReference>
<keyword evidence="1" id="KW-0479">Metal-binding</keyword>
<protein>
    <recommendedName>
        <fullName evidence="5">CW-type domain-containing protein</fullName>
    </recommendedName>
</protein>
<reference evidence="6" key="2">
    <citation type="submission" date="2017-10" db="EMBL/GenBank/DDBJ databases">
        <title>Ladona fulva Genome sequencing and assembly.</title>
        <authorList>
            <person name="Murali S."/>
            <person name="Richards S."/>
            <person name="Bandaranaike D."/>
            <person name="Bellair M."/>
            <person name="Blankenburg K."/>
            <person name="Chao H."/>
            <person name="Dinh H."/>
            <person name="Doddapaneni H."/>
            <person name="Dugan-Rocha S."/>
            <person name="Elkadiri S."/>
            <person name="Gnanaolivu R."/>
            <person name="Hernandez B."/>
            <person name="Skinner E."/>
            <person name="Javaid M."/>
            <person name="Lee S."/>
            <person name="Li M."/>
            <person name="Ming W."/>
            <person name="Munidasa M."/>
            <person name="Muniz J."/>
            <person name="Nguyen L."/>
            <person name="Hughes D."/>
            <person name="Osuji N."/>
            <person name="Pu L.-L."/>
            <person name="Puazo M."/>
            <person name="Qu C."/>
            <person name="Quiroz J."/>
            <person name="Raj R."/>
            <person name="Weissenberger G."/>
            <person name="Xin Y."/>
            <person name="Zou X."/>
            <person name="Han Y."/>
            <person name="Worley K."/>
            <person name="Muzny D."/>
            <person name="Gibbs R."/>
        </authorList>
    </citation>
    <scope>NUCLEOTIDE SEQUENCE</scope>
    <source>
        <strain evidence="6">Sampled in the wild</strain>
    </source>
</reference>
<comment type="caution">
    <text evidence="6">The sequence shown here is derived from an EMBL/GenBank/DDBJ whole genome shotgun (WGS) entry which is preliminary data.</text>
</comment>
<feature type="region of interest" description="Disordered" evidence="4">
    <location>
        <begin position="111"/>
        <end position="141"/>
    </location>
</feature>
<feature type="region of interest" description="Disordered" evidence="4">
    <location>
        <begin position="29"/>
        <end position="49"/>
    </location>
</feature>
<sequence length="343" mass="38200">MLEILLKMPKPLARKFVSPAFSGEMVLEGNGGFKEKSSQKKEKVMPNSLSDSQYEEIFSQVIKKSICKSKGSYVDGDSAEEDNVVIPEPNAALSPVEEAEETNFDVVSNGSATLTETPKNPIDNSILPPLKKKKPESRIKKLGLKLKPTRLNFDDPELKGKPESVLKPLENDTFPKRNSKKHKMPKITSNSGNIENNMPLPDKEISQSNPSKNKGGNEESFVKPFVSPKFQSQRTATGKEVEQRKISPCDRIIPSSNLSSVSDVGSLSLSQSTPKSFQFGSQESCSPESKILSPRSRLFRLQKKRNVGVWVQCSNPVCSKWRYLANTCDPTEVPDKWQCYMND</sequence>
<proteinExistence type="predicted"/>
<name>A0A8K0P2F0_LADFU</name>
<evidence type="ECO:0000256" key="1">
    <source>
        <dbReference type="ARBA" id="ARBA00022723"/>
    </source>
</evidence>
<keyword evidence="7" id="KW-1185">Reference proteome</keyword>
<keyword evidence="3" id="KW-0862">Zinc</keyword>
<evidence type="ECO:0000313" key="7">
    <source>
        <dbReference type="Proteomes" id="UP000792457"/>
    </source>
</evidence>
<feature type="compositionally biased region" description="Basic and acidic residues" evidence="4">
    <location>
        <begin position="33"/>
        <end position="44"/>
    </location>
</feature>
<keyword evidence="2" id="KW-0863">Zinc-finger</keyword>